<keyword evidence="2" id="KW-0012">Acyltransferase</keyword>
<dbReference type="SUPFAM" id="SSF55729">
    <property type="entry name" value="Acyl-CoA N-acyltransferases (Nat)"/>
    <property type="match status" value="1"/>
</dbReference>
<proteinExistence type="predicted"/>
<keyword evidence="5" id="KW-1185">Reference proteome</keyword>
<evidence type="ECO:0000256" key="1">
    <source>
        <dbReference type="ARBA" id="ARBA00022679"/>
    </source>
</evidence>
<protein>
    <submittedName>
        <fullName evidence="4">GCN5 family acetyltransferase</fullName>
    </submittedName>
</protein>
<keyword evidence="1" id="KW-0808">Transferase</keyword>
<name>A0A089LNT1_PAEBO</name>
<dbReference type="HOGENOM" id="CLU_127641_0_0_9"/>
<organism evidence="4 5">
    <name type="scientific">Paenibacillus borealis</name>
    <dbReference type="NCBI Taxonomy" id="160799"/>
    <lineage>
        <taxon>Bacteria</taxon>
        <taxon>Bacillati</taxon>
        <taxon>Bacillota</taxon>
        <taxon>Bacilli</taxon>
        <taxon>Bacillales</taxon>
        <taxon>Paenibacillaceae</taxon>
        <taxon>Paenibacillus</taxon>
    </lineage>
</organism>
<dbReference type="Gene3D" id="3.40.630.30">
    <property type="match status" value="1"/>
</dbReference>
<reference evidence="4" key="1">
    <citation type="submission" date="2014-08" db="EMBL/GenBank/DDBJ databases">
        <title>Comparative genomics of the Paenibacillus odorifer group.</title>
        <authorList>
            <person name="den Bakker H.C."/>
            <person name="Tsai Y.-C.Y.-C."/>
            <person name="Martin N."/>
            <person name="Korlach J."/>
            <person name="Wiedmann M."/>
        </authorList>
    </citation>
    <scope>NUCLEOTIDE SEQUENCE [LARGE SCALE GENOMIC DNA]</scope>
    <source>
        <strain evidence="4">DSM 13188</strain>
    </source>
</reference>
<dbReference type="InterPro" id="IPR000182">
    <property type="entry name" value="GNAT_dom"/>
</dbReference>
<dbReference type="InterPro" id="IPR050832">
    <property type="entry name" value="Bact_Acetyltransf"/>
</dbReference>
<evidence type="ECO:0000313" key="5">
    <source>
        <dbReference type="Proteomes" id="UP000029518"/>
    </source>
</evidence>
<dbReference type="EMBL" id="CP009285">
    <property type="protein sequence ID" value="AIQ61745.1"/>
    <property type="molecule type" value="Genomic_DNA"/>
</dbReference>
<dbReference type="KEGG" id="pbd:PBOR_15400"/>
<dbReference type="CDD" id="cd04301">
    <property type="entry name" value="NAT_SF"/>
    <property type="match status" value="1"/>
</dbReference>
<dbReference type="Proteomes" id="UP000029518">
    <property type="component" value="Chromosome"/>
</dbReference>
<dbReference type="AlphaFoldDB" id="A0A089LNT1"/>
<dbReference type="InterPro" id="IPR016181">
    <property type="entry name" value="Acyl_CoA_acyltransferase"/>
</dbReference>
<evidence type="ECO:0000256" key="2">
    <source>
        <dbReference type="ARBA" id="ARBA00023315"/>
    </source>
</evidence>
<dbReference type="OrthoDB" id="1895809at2"/>
<gene>
    <name evidence="4" type="ORF">PBOR_15400</name>
</gene>
<dbReference type="PANTHER" id="PTHR43877">
    <property type="entry name" value="AMINOALKYLPHOSPHONATE N-ACETYLTRANSFERASE-RELATED-RELATED"/>
    <property type="match status" value="1"/>
</dbReference>
<dbReference type="PROSITE" id="PS51186">
    <property type="entry name" value="GNAT"/>
    <property type="match status" value="1"/>
</dbReference>
<evidence type="ECO:0000259" key="3">
    <source>
        <dbReference type="PROSITE" id="PS51186"/>
    </source>
</evidence>
<dbReference type="Pfam" id="PF00583">
    <property type="entry name" value="Acetyltransf_1"/>
    <property type="match status" value="1"/>
</dbReference>
<sequence length="180" mass="19967">MTKVGPLNIYPLTEDDISPVSDLYKLAITDAFESEGLGHLQGDIQQEIESKIRMAAASLNPPNSDIFFWVARIDGRVVGTISYAPCGEDIRVCTGNRLDAVGELGSLYVLPEYQGQGIGSALIAMLMVFLREQGITQFCLDSGYRRAQTRWLRKFGQPYAVVKDYWGPDSVHMVWLSTVS</sequence>
<accession>A0A089LNT1</accession>
<evidence type="ECO:0000313" key="4">
    <source>
        <dbReference type="EMBL" id="AIQ61745.1"/>
    </source>
</evidence>
<dbReference type="GO" id="GO:0016747">
    <property type="term" value="F:acyltransferase activity, transferring groups other than amino-acyl groups"/>
    <property type="evidence" value="ECO:0007669"/>
    <property type="project" value="InterPro"/>
</dbReference>
<feature type="domain" description="N-acetyltransferase" evidence="3">
    <location>
        <begin position="7"/>
        <end position="178"/>
    </location>
</feature>